<sequence>MSSIIVRDLALSKELDRHALSAVRGGNSWLSQGVPNVGPLANVTVNINQNIAQLQSINVNTLNNVGSIGPGFGAVRINVNPAQWGGNFAAA</sequence>
<dbReference type="RefSeq" id="WP_150699303.1">
    <property type="nucleotide sequence ID" value="NZ_CABPRZ010000025.1"/>
</dbReference>
<reference evidence="1 2" key="1">
    <citation type="submission" date="2019-08" db="EMBL/GenBank/DDBJ databases">
        <authorList>
            <person name="Peeters C."/>
        </authorList>
    </citation>
    <scope>NUCLEOTIDE SEQUENCE [LARGE SCALE GENOMIC DNA]</scope>
    <source>
        <strain evidence="1 2">LMG 30175</strain>
    </source>
</reference>
<accession>A0A5E4YMV4</accession>
<protein>
    <submittedName>
        <fullName evidence="1">Uncharacterized protein</fullName>
    </submittedName>
</protein>
<name>A0A5E4YMV4_9BURK</name>
<organism evidence="1 2">
    <name type="scientific">Pandoraea terrae</name>
    <dbReference type="NCBI Taxonomy" id="1537710"/>
    <lineage>
        <taxon>Bacteria</taxon>
        <taxon>Pseudomonadati</taxon>
        <taxon>Pseudomonadota</taxon>
        <taxon>Betaproteobacteria</taxon>
        <taxon>Burkholderiales</taxon>
        <taxon>Burkholderiaceae</taxon>
        <taxon>Pandoraea</taxon>
    </lineage>
</organism>
<keyword evidence="2" id="KW-1185">Reference proteome</keyword>
<dbReference type="OrthoDB" id="9007755at2"/>
<evidence type="ECO:0000313" key="1">
    <source>
        <dbReference type="EMBL" id="VVE49892.1"/>
    </source>
</evidence>
<dbReference type="EMBL" id="CABPRZ010000025">
    <property type="protein sequence ID" value="VVE49892.1"/>
    <property type="molecule type" value="Genomic_DNA"/>
</dbReference>
<dbReference type="Proteomes" id="UP000414233">
    <property type="component" value="Unassembled WGS sequence"/>
</dbReference>
<proteinExistence type="predicted"/>
<dbReference type="AlphaFoldDB" id="A0A5E4YMV4"/>
<evidence type="ECO:0000313" key="2">
    <source>
        <dbReference type="Proteomes" id="UP000414233"/>
    </source>
</evidence>
<gene>
    <name evidence="1" type="ORF">PTE30175_04525</name>
</gene>